<protein>
    <submittedName>
        <fullName evidence="1">Uncharacterized protein</fullName>
    </submittedName>
</protein>
<evidence type="ECO:0000313" key="2">
    <source>
        <dbReference type="Proteomes" id="UP000032309"/>
    </source>
</evidence>
<dbReference type="EMBL" id="BAFN01000001">
    <property type="protein sequence ID" value="GAN34413.1"/>
    <property type="molecule type" value="Genomic_DNA"/>
</dbReference>
<comment type="caution">
    <text evidence="1">The sequence shown here is derived from an EMBL/GenBank/DDBJ whole genome shotgun (WGS) entry which is preliminary data.</text>
</comment>
<keyword evidence="2" id="KW-1185">Reference proteome</keyword>
<sequence>MIFYLNILSSFWGTLYTDKNIHYIKGDIAEPWHAGTTNIYAVTKGIEGIDAVVPRDRTPIDITAYSPIEYLKEQLKAQVKYYKTPEATVKAISNPKYDGLIKIVPSDQLEAVKEAAYQLYLKNLQTRPEMANQYLHTYQAATDRLSLENAHSTPLSEKEALAIAKEIIKDKFDPERHGLNTLNFISWSDIARQSGEAALNAAVITAVLKSAPHLWTTLKTFLDEGRVNKESLQKLGFSTLKGSSEGALRGGISAALTASCKAGLLGEAFKNVAPTVIAAATVVALNTMRNSIALYEGKLSPGQFAETCIRDVFVISCGVLGASTFQTIIPIPLLGALVGNFIGSTCAVLIFEGSKSVFLSFFIESGISFFNIVKQDYIIPREILERCGFDLIQIDKIELDTIELDTIKLDKLNLSTSKTEGIDITLLKRGLINVNTIGYVY</sequence>
<reference evidence="2" key="1">
    <citation type="journal article" date="2015" name="Genome Announc.">
        <title>Draft Genome Sequence of an Anaerobic Ammonium-Oxidizing Bacterium, "Candidatus Brocadia sinica".</title>
        <authorList>
            <person name="Oshiki M."/>
            <person name="Shinyako-Hata K."/>
            <person name="Satoh H."/>
            <person name="Okabe S."/>
        </authorList>
    </citation>
    <scope>NUCLEOTIDE SEQUENCE [LARGE SCALE GENOMIC DNA]</scope>
    <source>
        <strain evidence="2">JPN1</strain>
    </source>
</reference>
<name>A0ABQ0K0D9_9BACT</name>
<accession>A0ABQ0K0D9</accession>
<organism evidence="1 2">
    <name type="scientific">Candidatus Brocadia sinica JPN1</name>
    <dbReference type="NCBI Taxonomy" id="1197129"/>
    <lineage>
        <taxon>Bacteria</taxon>
        <taxon>Pseudomonadati</taxon>
        <taxon>Planctomycetota</taxon>
        <taxon>Candidatus Brocadiia</taxon>
        <taxon>Candidatus Brocadiales</taxon>
        <taxon>Candidatus Brocadiaceae</taxon>
        <taxon>Candidatus Brocadia</taxon>
    </lineage>
</organism>
<proteinExistence type="predicted"/>
<evidence type="ECO:0000313" key="1">
    <source>
        <dbReference type="EMBL" id="GAN34413.1"/>
    </source>
</evidence>
<dbReference type="Proteomes" id="UP000032309">
    <property type="component" value="Unassembled WGS sequence"/>
</dbReference>
<dbReference type="RefSeq" id="WP_052564421.1">
    <property type="nucleotide sequence ID" value="NZ_BAFN01000001.1"/>
</dbReference>
<gene>
    <name evidence="1" type="ORF">BROSI_A2949</name>
</gene>